<dbReference type="InterPro" id="IPR032675">
    <property type="entry name" value="LRR_dom_sf"/>
</dbReference>
<feature type="region of interest" description="Disordered" evidence="5">
    <location>
        <begin position="183"/>
        <end position="247"/>
    </location>
</feature>
<gene>
    <name evidence="8" type="primary">LOC113217512</name>
</gene>
<proteinExistence type="predicted"/>
<reference evidence="8" key="1">
    <citation type="submission" date="2025-08" db="UniProtKB">
        <authorList>
            <consortium name="RefSeq"/>
        </authorList>
    </citation>
    <scope>IDENTIFICATION</scope>
    <source>
        <tissue evidence="8">Whole organism</tissue>
    </source>
</reference>
<dbReference type="GO" id="GO:0061630">
    <property type="term" value="F:ubiquitin protein ligase activity"/>
    <property type="evidence" value="ECO:0007669"/>
    <property type="project" value="TreeGrafter"/>
</dbReference>
<dbReference type="RefSeq" id="XP_026293224.1">
    <property type="nucleotide sequence ID" value="XM_026437439.2"/>
</dbReference>
<evidence type="ECO:0000256" key="4">
    <source>
        <dbReference type="PROSITE-ProRule" id="PRU00175"/>
    </source>
</evidence>
<keyword evidence="7" id="KW-1185">Reference proteome</keyword>
<dbReference type="AlphaFoldDB" id="A0A6J1TI91"/>
<dbReference type="SUPFAM" id="SSF57850">
    <property type="entry name" value="RING/U-box"/>
    <property type="match status" value="1"/>
</dbReference>
<organism evidence="7 8">
    <name type="scientific">Frankliniella occidentalis</name>
    <name type="common">Western flower thrips</name>
    <name type="synonym">Euthrips occidentalis</name>
    <dbReference type="NCBI Taxonomy" id="133901"/>
    <lineage>
        <taxon>Eukaryota</taxon>
        <taxon>Metazoa</taxon>
        <taxon>Ecdysozoa</taxon>
        <taxon>Arthropoda</taxon>
        <taxon>Hexapoda</taxon>
        <taxon>Insecta</taxon>
        <taxon>Pterygota</taxon>
        <taxon>Neoptera</taxon>
        <taxon>Paraneoptera</taxon>
        <taxon>Thysanoptera</taxon>
        <taxon>Terebrantia</taxon>
        <taxon>Thripoidea</taxon>
        <taxon>Thripidae</taxon>
        <taxon>Frankliniella</taxon>
    </lineage>
</organism>
<evidence type="ECO:0000259" key="6">
    <source>
        <dbReference type="PROSITE" id="PS50089"/>
    </source>
</evidence>
<dbReference type="Pfam" id="PF14634">
    <property type="entry name" value="zf-RING_5"/>
    <property type="match status" value="1"/>
</dbReference>
<evidence type="ECO:0000313" key="7">
    <source>
        <dbReference type="Proteomes" id="UP000504606"/>
    </source>
</evidence>
<dbReference type="GO" id="GO:0008270">
    <property type="term" value="F:zinc ion binding"/>
    <property type="evidence" value="ECO:0007669"/>
    <property type="project" value="UniProtKB-KW"/>
</dbReference>
<evidence type="ECO:0000256" key="1">
    <source>
        <dbReference type="ARBA" id="ARBA00022723"/>
    </source>
</evidence>
<dbReference type="KEGG" id="foc:113217512"/>
<dbReference type="GeneID" id="113217512"/>
<feature type="domain" description="RING-type" evidence="6">
    <location>
        <begin position="3"/>
        <end position="43"/>
    </location>
</feature>
<dbReference type="PANTHER" id="PTHR22791">
    <property type="entry name" value="RING-TYPE DOMAIN-CONTAINING PROTEIN"/>
    <property type="match status" value="1"/>
</dbReference>
<feature type="compositionally biased region" description="Pro residues" evidence="5">
    <location>
        <begin position="205"/>
        <end position="219"/>
    </location>
</feature>
<dbReference type="InterPro" id="IPR013083">
    <property type="entry name" value="Znf_RING/FYVE/PHD"/>
</dbReference>
<dbReference type="GO" id="GO:0016567">
    <property type="term" value="P:protein ubiquitination"/>
    <property type="evidence" value="ECO:0007669"/>
    <property type="project" value="TreeGrafter"/>
</dbReference>
<feature type="compositionally biased region" description="Low complexity" evidence="5">
    <location>
        <begin position="184"/>
        <end position="204"/>
    </location>
</feature>
<keyword evidence="3" id="KW-0862">Zinc</keyword>
<name>A0A6J1TI91_FRAOC</name>
<keyword evidence="2 4" id="KW-0863">Zinc-finger</keyword>
<protein>
    <submittedName>
        <fullName evidence="8">Uncharacterized protein LOC113217512</fullName>
    </submittedName>
</protein>
<dbReference type="Proteomes" id="UP000504606">
    <property type="component" value="Unplaced"/>
</dbReference>
<dbReference type="Gene3D" id="3.30.40.10">
    <property type="entry name" value="Zinc/RING finger domain, C3HC4 (zinc finger)"/>
    <property type="match status" value="1"/>
</dbReference>
<dbReference type="InterPro" id="IPR017907">
    <property type="entry name" value="Znf_RING_CS"/>
</dbReference>
<dbReference type="PROSITE" id="PS50089">
    <property type="entry name" value="ZF_RING_2"/>
    <property type="match status" value="1"/>
</dbReference>
<keyword evidence="1" id="KW-0479">Metal-binding</keyword>
<dbReference type="InterPro" id="IPR051435">
    <property type="entry name" value="RING_finger_E3_ubiq-ligases"/>
</dbReference>
<dbReference type="OrthoDB" id="6333006at2759"/>
<dbReference type="PROSITE" id="PS00518">
    <property type="entry name" value="ZF_RING_1"/>
    <property type="match status" value="1"/>
</dbReference>
<dbReference type="Gene3D" id="3.80.10.10">
    <property type="entry name" value="Ribonuclease Inhibitor"/>
    <property type="match status" value="1"/>
</dbReference>
<evidence type="ECO:0000256" key="5">
    <source>
        <dbReference type="SAM" id="MobiDB-lite"/>
    </source>
</evidence>
<evidence type="ECO:0000313" key="8">
    <source>
        <dbReference type="RefSeq" id="XP_026293224.1"/>
    </source>
</evidence>
<evidence type="ECO:0000256" key="3">
    <source>
        <dbReference type="ARBA" id="ARBA00022833"/>
    </source>
</evidence>
<dbReference type="InterPro" id="IPR001841">
    <property type="entry name" value="Znf_RING"/>
</dbReference>
<dbReference type="PANTHER" id="PTHR22791:SF6">
    <property type="entry name" value="RING-TYPE DOMAIN-CONTAINING PROTEIN"/>
    <property type="match status" value="1"/>
</dbReference>
<sequence>MECDICLEDFNQVERVPKMVSCGHTVCLLCLQQSDRRQCPTCRRVFDVPPDALPNNYQLLRQLERPDSPRAPRGWCSDCRAAAAPRCWDEAHDVLPEKRALKRHLQGAMLRAAGQLEDLQDHCQGEQAVQALTLLTTESWCLNLQGGGHDLTGNVRNTEDPLTQLMWLLVAAKAALTKSRVEARSPSPAAARPPLAAPGAAPPETRYPPPATATPPPAAAPGQAPPEVREMDVAEVSPTGPSERQQDKAALLAEAPGVTQVVRLFCHNDPAWSLQLLQRAAPTLERLRVLYPLEPHLRAVHAMPRLRRLDVEGGAPLFAQPPELPAVGALSSGHAGLQWLRVQYLPRATTQSLLRAHGSTLEELELLVGTAGRGEWPRICDDLHSLLQQSGLRALKRLVLRRWSSGHRAAACSEQRAQVLRVLPGADVLCVECDDVELGQV</sequence>
<dbReference type="SMART" id="SM00184">
    <property type="entry name" value="RING"/>
    <property type="match status" value="1"/>
</dbReference>
<evidence type="ECO:0000256" key="2">
    <source>
        <dbReference type="ARBA" id="ARBA00022771"/>
    </source>
</evidence>
<accession>A0A6J1TI91</accession>